<feature type="compositionally biased region" description="Low complexity" evidence="1">
    <location>
        <begin position="2054"/>
        <end position="2073"/>
    </location>
</feature>
<evidence type="ECO:0000313" key="2">
    <source>
        <dbReference type="EMBL" id="KAL1525460.1"/>
    </source>
</evidence>
<feature type="region of interest" description="Disordered" evidence="1">
    <location>
        <begin position="1385"/>
        <end position="1409"/>
    </location>
</feature>
<comment type="caution">
    <text evidence="2">The sequence shown here is derived from an EMBL/GenBank/DDBJ whole genome shotgun (WGS) entry which is preliminary data.</text>
</comment>
<evidence type="ECO:0000256" key="1">
    <source>
        <dbReference type="SAM" id="MobiDB-lite"/>
    </source>
</evidence>
<evidence type="ECO:0008006" key="4">
    <source>
        <dbReference type="Google" id="ProtNLM"/>
    </source>
</evidence>
<protein>
    <recommendedName>
        <fullName evidence="4">Non-specific serine/threonine protein kinase</fullName>
    </recommendedName>
</protein>
<sequence>MTLSTLHELLCEASPPIVELKELLQKHRDELLRTLERFPTADQPGGAGTVKPPLFAAPPSNAVPPADPCEAHASTLTQMDEHAVRRLLNDFHQEAFNDYSAFREACHKPQLAPVTVAPVPAPAAPAPAAASLFGKADASPPVESTPSGPSAAEYLAPLPAEAQLLQFAHEQRLLLLRCIRQMLAIVYQDSGASLRNIVCGSVALLLQGDLPRRVLDILLDETHTPPVESRLPKRLLGAQVATSSASLRAGMRMEVLNGSSWCVATLVEKSSADAWTVKFDEGALAPAVPVDRMRATSTALLVAKAHWLKAVGDMVESHAIAERLALHELLLLLRYLPLHAQAAPETIKLLDDLLLSWPNVSKPSRSSLEASPENLGFYALFAGTDSSVLPKLVTLLEASIHQALLINSHHDHTASPALRRRTTARSAMLQRCSRLATLIVLTSMFAEKEYCQGHTSWSRTERAAGRHEEFIASLHSLALYLMQSASYSRREEAAAVGVTMLAACVLVLETAPLSNVANVAGDLAVKADQLGGLDWGRMLLRVDGFRQDDCDEVASISRQLLFDLVTGLVSQARFAGAMDDSPSAKAVGGTRVPLEADSGWPAHSAPLHALLVDVLSGQPSLCSTFWDLIDDARADPRVSSPLLSLIAGTRYPLFPDRLPLLLAAAAADVEADGLPDGEPANSERSMAFARAFPFVCHCVPQHFTGFGKRLYIGQRYLTETPLQALGTPSITLPANSSGEWVEQAGDDLVVEWRCPPNNCFNTLPRMLSSIEALLALGPAASPRAQQEAWASLNFFVATADAFIRDEGSLASLPDVLPPVSWLSSLLSLCSKLESRPLGYPPASSPHSSMESPEVSLEELTLKLLAIEATVVPLEVLSAMQGSAVLDPGPWMSQPRPLARSTTLATLAMIEGVVSGVACSGGTDGELPPLPISLAPALQYTVEWALPLIFLKDDDLSAFHGRGESGTEIEGARIDFDRFQLPLRVFSLLDKVLDHEGAAAAALSSNNGVGQSVPPRTLLDIMLPHLIDRESSALAIIEAIESASTTLFAQAEHRKGRSTSAPGAEVSIRAALSCALAFLLRLLHASHGRAQGCVLHRVLLSSSKPTDGFLHGPTAKQPCAVRQLGLCMLLHDEVLSQSPAYSDSTWARDAGTELHAVGPTAARCLALLCHAVPSASVSVSPLVIGIGPIAASLSSLLSRWVEAVMEDDAVAEVVAEAGGVADCAAAALQLLGGAAESQPELFRNLCRGGFREGDTVRVRRECSTPNDGWGAISRDSSGTVHEVKPSGGMILHFPGSGLWQCSVPSSLELCPPRLATDSKWQEWSDLKEKLKHEGGKGDDSNSSETLERTQFYDISQTFGSSNNSATLSETPLVALLRLIELDESEGGKLGQASNDTNDEQDGSPKSRTSGVLPKVCQRELLALRSLALSTIMQLLRKPILHSTSLHMVRTRSTFWDALPKIIASTPGADVNNMDEEIAHRWLATSCALELLAIELRRATPPRPLLPAVGDAFGATLCWLASEPMTDAPINPPVDQLVELLGVQVEGLERRVAEVEQLSRMLGCGSAISTFRPPIECHRLSGALRRQLHERSLLRDERLPPRQLPLIWSGGSTSCLALASPLFDIEMMLLRASKLDASAAVRSTNEARRAAERLNSTEARVNAALAAALEDAQSGDKHAAVEAASLIERLPDALERTQLGSSTLSNLERNRAVQNRRTLISIAMASNHAIMCSAAHSSAVRGWKAFLAALLEHGHVARPLVPLKHSAAAGARAPAWLAATNSGDSLDSKLVARAKELATSEREWADACTAAVQLRAQAELAGAACELLRQQALALCGARGALAWTIVDHLLDTPAWQQRLREGKLGRGKDGSLPPAKLAVQVLEQRGSLDTRPSTRPGAADNFSSQRDARLLVLHAALDDTHQLLHRSDVTPGWQLLHKLTTSLRHRLDAARASAGAAALPAAAVRVLESAASALRQNDAQLRKLGRGEASAPPDASIECLPLQLAKTACELNEKAALLVGLQSSRHQPAGCIPVVGARAAHAAQLLDSDAECGKASGAPANSSPRASPRGSASFAMVGCSSPRSSWCAPAAASANAAQTNSSTRSAASRFSARDDTMGAVQLLSQLSASPPATAAGASRFMARRNAMEGALDRLAQARQWLLFQAADLRQSSSPTKSGRSNASTCADRVALLRSLQRAMTSCGVKGESEQWTSQASDLVDRVIAGLSVEMHEVAQQIAVLEASASRLITTQLPHMLLGEEISACTIGLGEYHCQMSKLSDLRSTRAKLDARARASDALAALLRELSACSSVSPSSSPANEAVTALAAALDALPLKQSGIALPPIGSDPQTFVAAAVNALLACETDVSSSNDSHLSASRLVDALDARAARLHELMTVVALAFAHEDKAQHKGTTGGYSATASTLEVRLLGDGDERTFVLSGGGVEGTRVLHPNGWFVDEQGNFLHRASQNLCTVLWPERDRQPRHFYACCGSSSKEQCTNAIRALTLSLASRLARRAKSVQTNDLKALSTMLLTSLQLLLGGNATSWLPEMPTPAGLCVDGTRARTRDGPVLDVPTCRQLMSQVADAISLLPPPQPNALLPDTLLSVLLELERAHRQAGPGHEALLASLVQPLVPRLCVGLTSLSAATAAALAATASPQDAAVVQTRLHRSATLHICLLGAAAVAPGPLELSVGMTAEGYLVGLLQPGRPQQMLPLLGAIESLARVPRRAAALLAAGILQRLCGLIPDRGMQLRLYDEQGRHCAQHEVWLRTLAIATAALRSASGSSAQAALAHAATFVNLFLARLRAACAGERSAVGLHEQCYAIRLIEAIVQVNENDGTDQIAFDAPKHLLAELAILSLASASKMMLLRPTELQAEVVPRSPEERAASLRLPSGDLSICSELCRPRTEQSRSRSAQTMTHRRGLLHCGTIYSQWILSALQGSLCAALKTLCTFNKPPPLDDNLVETMQCALKASFTTLQRLGPQPFGFTARSLSLAATQCVALFGGLAIQAGMTQMRQLQSVQRLALSQVRARQQEDPTTAIQAQLLDCARELRRLPQALHLWVDTAIQDIALQEDSVCDSDVRRKIAAVIGGDIEATARLVSAEAERSASMSRPSQLLTM</sequence>
<proteinExistence type="predicted"/>
<evidence type="ECO:0000313" key="3">
    <source>
        <dbReference type="Proteomes" id="UP001515480"/>
    </source>
</evidence>
<feature type="region of interest" description="Disordered" evidence="1">
    <location>
        <begin position="2052"/>
        <end position="2073"/>
    </location>
</feature>
<reference evidence="2 3" key="1">
    <citation type="journal article" date="2024" name="Science">
        <title>Giant polyketide synthase enzymes in the biosynthesis of giant marine polyether toxins.</title>
        <authorList>
            <person name="Fallon T.R."/>
            <person name="Shende V.V."/>
            <person name="Wierzbicki I.H."/>
            <person name="Pendleton A.L."/>
            <person name="Watervoot N.F."/>
            <person name="Auber R.P."/>
            <person name="Gonzalez D.J."/>
            <person name="Wisecaver J.H."/>
            <person name="Moore B.S."/>
        </authorList>
    </citation>
    <scope>NUCLEOTIDE SEQUENCE [LARGE SCALE GENOMIC DNA]</scope>
    <source>
        <strain evidence="2 3">12B1</strain>
    </source>
</reference>
<keyword evidence="3" id="KW-1185">Reference proteome</keyword>
<organism evidence="2 3">
    <name type="scientific">Prymnesium parvum</name>
    <name type="common">Toxic golden alga</name>
    <dbReference type="NCBI Taxonomy" id="97485"/>
    <lineage>
        <taxon>Eukaryota</taxon>
        <taxon>Haptista</taxon>
        <taxon>Haptophyta</taxon>
        <taxon>Prymnesiophyceae</taxon>
        <taxon>Prymnesiales</taxon>
        <taxon>Prymnesiaceae</taxon>
        <taxon>Prymnesium</taxon>
    </lineage>
</organism>
<name>A0AB34JXT8_PRYPA</name>
<dbReference type="Proteomes" id="UP001515480">
    <property type="component" value="Unassembled WGS sequence"/>
</dbReference>
<gene>
    <name evidence="2" type="ORF">AB1Y20_020317</name>
</gene>
<accession>A0AB34JXT8</accession>
<dbReference type="EMBL" id="JBGBPQ010000004">
    <property type="protein sequence ID" value="KAL1525460.1"/>
    <property type="molecule type" value="Genomic_DNA"/>
</dbReference>